<accession>A0A1G6Y2A2</accession>
<sequence length="271" mass="29201">MTAPALLLAERGIEVIGIDPAGASLEVARAKPGGDRVRRVHGDVTALPPPRVDPATMTANVARAIIDPEAWRDTLRGAHTVLRSGGRPVSETRDPVRRAWEEWNREESHRVTDVPGVGAVESRGEATEVSGPLVAFRWTYVLGADGQVLTSDSTLRFRERREVEADLDGSGLTVEEVRDAPGRPGRELVFVVRRPRTGGERSGDPTASGGRCHPAKVRTRSRTLSTLITVLTTTAATVVAQRLTRSPMIRLRAVKTSRGTSAKGTPKDSTT</sequence>
<dbReference type="EMBL" id="FMZK01000012">
    <property type="protein sequence ID" value="SDD83847.1"/>
    <property type="molecule type" value="Genomic_DNA"/>
</dbReference>
<protein>
    <submittedName>
        <fullName evidence="3">Methyltransferase domain-containing protein</fullName>
    </submittedName>
</protein>
<dbReference type="AlphaFoldDB" id="A0A1G6Y2A2"/>
<evidence type="ECO:0000313" key="3">
    <source>
        <dbReference type="EMBL" id="SDD83847.1"/>
    </source>
</evidence>
<feature type="region of interest" description="Disordered" evidence="1">
    <location>
        <begin position="196"/>
        <end position="215"/>
    </location>
</feature>
<dbReference type="Pfam" id="PF13649">
    <property type="entry name" value="Methyltransf_25"/>
    <property type="match status" value="1"/>
</dbReference>
<evidence type="ECO:0000256" key="1">
    <source>
        <dbReference type="SAM" id="MobiDB-lite"/>
    </source>
</evidence>
<reference evidence="4" key="1">
    <citation type="submission" date="2016-10" db="EMBL/GenBank/DDBJ databases">
        <authorList>
            <person name="Varghese N."/>
            <person name="Submissions S."/>
        </authorList>
    </citation>
    <scope>NUCLEOTIDE SEQUENCE [LARGE SCALE GENOMIC DNA]</scope>
    <source>
        <strain evidence="4">CGMCC 4.3504</strain>
    </source>
</reference>
<dbReference type="Gene3D" id="3.40.50.150">
    <property type="entry name" value="Vaccinia Virus protein VP39"/>
    <property type="match status" value="1"/>
</dbReference>
<proteinExistence type="predicted"/>
<dbReference type="STRING" id="67344.SAMN05216505_112151"/>
<keyword evidence="4" id="KW-1185">Reference proteome</keyword>
<dbReference type="InterPro" id="IPR029063">
    <property type="entry name" value="SAM-dependent_MTases_sf"/>
</dbReference>
<dbReference type="InterPro" id="IPR041698">
    <property type="entry name" value="Methyltransf_25"/>
</dbReference>
<dbReference type="GO" id="GO:0008168">
    <property type="term" value="F:methyltransferase activity"/>
    <property type="evidence" value="ECO:0007669"/>
    <property type="project" value="UniProtKB-KW"/>
</dbReference>
<evidence type="ECO:0000259" key="2">
    <source>
        <dbReference type="Pfam" id="PF13649"/>
    </source>
</evidence>
<keyword evidence="3" id="KW-0808">Transferase</keyword>
<evidence type="ECO:0000313" key="4">
    <source>
        <dbReference type="Proteomes" id="UP000182100"/>
    </source>
</evidence>
<organism evidence="3 4">
    <name type="scientific">Streptomyces prasinopilosus</name>
    <dbReference type="NCBI Taxonomy" id="67344"/>
    <lineage>
        <taxon>Bacteria</taxon>
        <taxon>Bacillati</taxon>
        <taxon>Actinomycetota</taxon>
        <taxon>Actinomycetes</taxon>
        <taxon>Kitasatosporales</taxon>
        <taxon>Streptomycetaceae</taxon>
        <taxon>Streptomyces</taxon>
    </lineage>
</organism>
<dbReference type="SUPFAM" id="SSF53335">
    <property type="entry name" value="S-adenosyl-L-methionine-dependent methyltransferases"/>
    <property type="match status" value="1"/>
</dbReference>
<dbReference type="GO" id="GO:0032259">
    <property type="term" value="P:methylation"/>
    <property type="evidence" value="ECO:0007669"/>
    <property type="project" value="UniProtKB-KW"/>
</dbReference>
<dbReference type="Proteomes" id="UP000182100">
    <property type="component" value="Unassembled WGS sequence"/>
</dbReference>
<feature type="compositionally biased region" description="Polar residues" evidence="1">
    <location>
        <begin position="257"/>
        <end position="271"/>
    </location>
</feature>
<feature type="domain" description="Methyltransferase" evidence="2">
    <location>
        <begin position="5"/>
        <end position="86"/>
    </location>
</feature>
<dbReference type="CDD" id="cd02440">
    <property type="entry name" value="AdoMet_MTases"/>
    <property type="match status" value="1"/>
</dbReference>
<name>A0A1G6Y2A2_9ACTN</name>
<keyword evidence="3" id="KW-0489">Methyltransferase</keyword>
<feature type="region of interest" description="Disordered" evidence="1">
    <location>
        <begin position="252"/>
        <end position="271"/>
    </location>
</feature>
<gene>
    <name evidence="3" type="ORF">SAMN05216505_112151</name>
</gene>